<dbReference type="PRINTS" id="PR00073">
    <property type="entry name" value="COPRGNOXDASE"/>
</dbReference>
<name>A0A7S3EET4_9RHOD</name>
<protein>
    <recommendedName>
        <fullName evidence="2">Coproporphyrinogen oxidase</fullName>
    </recommendedName>
</protein>
<dbReference type="EMBL" id="HBHW01019918">
    <property type="protein sequence ID" value="CAE0047467.1"/>
    <property type="molecule type" value="Transcribed_RNA"/>
</dbReference>
<gene>
    <name evidence="1" type="ORF">RMAR00112_LOCUS15446</name>
</gene>
<dbReference type="Gene3D" id="3.40.1500.10">
    <property type="entry name" value="Coproporphyrinogen III oxidase, aerobic"/>
    <property type="match status" value="1"/>
</dbReference>
<dbReference type="UniPathway" id="UPA00251">
    <property type="reaction ID" value="UER00322"/>
</dbReference>
<organism evidence="1">
    <name type="scientific">Rhodosorus marinus</name>
    <dbReference type="NCBI Taxonomy" id="101924"/>
    <lineage>
        <taxon>Eukaryota</taxon>
        <taxon>Rhodophyta</taxon>
        <taxon>Stylonematophyceae</taxon>
        <taxon>Stylonematales</taxon>
        <taxon>Stylonemataceae</taxon>
        <taxon>Rhodosorus</taxon>
    </lineage>
</organism>
<dbReference type="InterPro" id="IPR001260">
    <property type="entry name" value="Coprogen_oxidase_aer"/>
</dbReference>
<sequence length="277" mass="31751">MMGFVASGYRHAHRVELHQSKCELTRRSQEVVLRCSANDFRERFEGQLRSLQDEVCSEVVKLDGGADFHEDVWAKENGRGGGRSRVIEDGNMFEKAAVNLSIINGDISPERAAAMRSRGREGVSDGSKYFAGAISIVFHARSPLVPTLRGDIRVFQSFSDNETVTWGGGGADLTPSYFFEEDTVEFHRFWKQTCDRYDPSYYAKFKKWCDEYFYIPMRKEHRGVGGIFFDDLEFETEGGLSRVEEFLCTSNAVPKHALRHHRCGWCSDIFFFDCLRR</sequence>
<reference evidence="1" key="1">
    <citation type="submission" date="2021-01" db="EMBL/GenBank/DDBJ databases">
        <authorList>
            <person name="Corre E."/>
            <person name="Pelletier E."/>
            <person name="Niang G."/>
            <person name="Scheremetjew M."/>
            <person name="Finn R."/>
            <person name="Kale V."/>
            <person name="Holt S."/>
            <person name="Cochrane G."/>
            <person name="Meng A."/>
            <person name="Brown T."/>
            <person name="Cohen L."/>
        </authorList>
    </citation>
    <scope>NUCLEOTIDE SEQUENCE</scope>
    <source>
        <strain evidence="1">CCMP 769</strain>
    </source>
</reference>
<dbReference type="SUPFAM" id="SSF102886">
    <property type="entry name" value="Coproporphyrinogen III oxidase"/>
    <property type="match status" value="1"/>
</dbReference>
<dbReference type="AlphaFoldDB" id="A0A7S3EET4"/>
<dbReference type="PANTHER" id="PTHR10755:SF3">
    <property type="entry name" value="COPROPORPHYRINOGEN OXIDASE"/>
    <property type="match status" value="1"/>
</dbReference>
<evidence type="ECO:0000313" key="1">
    <source>
        <dbReference type="EMBL" id="CAE0047467.1"/>
    </source>
</evidence>
<dbReference type="Pfam" id="PF01218">
    <property type="entry name" value="Coprogen_oxidas"/>
    <property type="match status" value="1"/>
</dbReference>
<dbReference type="GO" id="GO:0005737">
    <property type="term" value="C:cytoplasm"/>
    <property type="evidence" value="ECO:0007669"/>
    <property type="project" value="TreeGrafter"/>
</dbReference>
<evidence type="ECO:0008006" key="2">
    <source>
        <dbReference type="Google" id="ProtNLM"/>
    </source>
</evidence>
<dbReference type="PANTHER" id="PTHR10755">
    <property type="entry name" value="COPROPORPHYRINOGEN III OXIDASE, MITOCHONDRIAL"/>
    <property type="match status" value="1"/>
</dbReference>
<dbReference type="GO" id="GO:0006782">
    <property type="term" value="P:protoporphyrinogen IX biosynthetic process"/>
    <property type="evidence" value="ECO:0007669"/>
    <property type="project" value="UniProtKB-UniPathway"/>
</dbReference>
<dbReference type="InterPro" id="IPR036406">
    <property type="entry name" value="Coprogen_oxidase_aer_sf"/>
</dbReference>
<proteinExistence type="predicted"/>
<dbReference type="GO" id="GO:0004109">
    <property type="term" value="F:coproporphyrinogen oxidase activity"/>
    <property type="evidence" value="ECO:0007669"/>
    <property type="project" value="InterPro"/>
</dbReference>
<accession>A0A7S3EET4</accession>